<comment type="caution">
    <text evidence="11">The sequence shown here is derived from an EMBL/GenBank/DDBJ whole genome shotgun (WGS) entry which is preliminary data.</text>
</comment>
<proteinExistence type="inferred from homology"/>
<comment type="similarity">
    <text evidence="2 8">Belongs to the organo anion transporter (TC 2.A.60) family.</text>
</comment>
<dbReference type="SUPFAM" id="SSF100895">
    <property type="entry name" value="Kazal-type serine protease inhibitors"/>
    <property type="match status" value="1"/>
</dbReference>
<feature type="transmembrane region" description="Helical" evidence="8">
    <location>
        <begin position="170"/>
        <end position="198"/>
    </location>
</feature>
<feature type="domain" description="Kazal-like" evidence="10">
    <location>
        <begin position="411"/>
        <end position="465"/>
    </location>
</feature>
<evidence type="ECO:0000259" key="10">
    <source>
        <dbReference type="PROSITE" id="PS51465"/>
    </source>
</evidence>
<accession>A0A401T3R3</accession>
<feature type="transmembrane region" description="Helical" evidence="8">
    <location>
        <begin position="576"/>
        <end position="598"/>
    </location>
</feature>
<keyword evidence="5 8" id="KW-1133">Transmembrane helix</keyword>
<evidence type="ECO:0000256" key="7">
    <source>
        <dbReference type="ARBA" id="ARBA00023157"/>
    </source>
</evidence>
<evidence type="ECO:0000256" key="2">
    <source>
        <dbReference type="ARBA" id="ARBA00009657"/>
    </source>
</evidence>
<dbReference type="AlphaFoldDB" id="A0A401T3R3"/>
<dbReference type="Proteomes" id="UP000287033">
    <property type="component" value="Unassembled WGS sequence"/>
</dbReference>
<feature type="transmembrane region" description="Helical" evidence="8">
    <location>
        <begin position="218"/>
        <end position="242"/>
    </location>
</feature>
<organism evidence="11 12">
    <name type="scientific">Chiloscyllium punctatum</name>
    <name type="common">Brownbanded bambooshark</name>
    <name type="synonym">Hemiscyllium punctatum</name>
    <dbReference type="NCBI Taxonomy" id="137246"/>
    <lineage>
        <taxon>Eukaryota</taxon>
        <taxon>Metazoa</taxon>
        <taxon>Chordata</taxon>
        <taxon>Craniata</taxon>
        <taxon>Vertebrata</taxon>
        <taxon>Chondrichthyes</taxon>
        <taxon>Elasmobranchii</taxon>
        <taxon>Galeomorphii</taxon>
        <taxon>Galeoidea</taxon>
        <taxon>Orectolobiformes</taxon>
        <taxon>Hemiscylliidae</taxon>
        <taxon>Chiloscyllium</taxon>
    </lineage>
</organism>
<dbReference type="InterPro" id="IPR036058">
    <property type="entry name" value="Kazal_dom_sf"/>
</dbReference>
<dbReference type="PROSITE" id="PS51465">
    <property type="entry name" value="KAZAL_2"/>
    <property type="match status" value="1"/>
</dbReference>
<keyword evidence="12" id="KW-1185">Reference proteome</keyword>
<evidence type="ECO:0000256" key="4">
    <source>
        <dbReference type="ARBA" id="ARBA00022692"/>
    </source>
</evidence>
<feature type="transmembrane region" description="Helical" evidence="8">
    <location>
        <begin position="370"/>
        <end position="391"/>
    </location>
</feature>
<evidence type="ECO:0000313" key="11">
    <source>
        <dbReference type="EMBL" id="GCC37291.1"/>
    </source>
</evidence>
<dbReference type="GO" id="GO:0016324">
    <property type="term" value="C:apical plasma membrane"/>
    <property type="evidence" value="ECO:0007669"/>
    <property type="project" value="TreeGrafter"/>
</dbReference>
<dbReference type="GO" id="GO:0006811">
    <property type="term" value="P:monoatomic ion transport"/>
    <property type="evidence" value="ECO:0007669"/>
    <property type="project" value="UniProtKB-KW"/>
</dbReference>
<dbReference type="GO" id="GO:0015347">
    <property type="term" value="F:sodium-independent organic anion transmembrane transporter activity"/>
    <property type="evidence" value="ECO:0007669"/>
    <property type="project" value="TreeGrafter"/>
</dbReference>
<dbReference type="OMA" id="FMLGSAM"/>
<keyword evidence="8" id="KW-0813">Transport</keyword>
<sequence length="640" mass="70443">MQHKLATNPELLATPTHAKRFPGESRQETRYLTLKMGMTGPPTTASKPSHTEEQPRRCAINPFHSIKFFVLCHGLLQLSQLLVSGYLKSIVSTIEKRFGLSSQTSGMLSSLNEDQNLKSEICSVQESSGGYDMLSLLIVGQLLLGIGGVPIQPFGISYVDDFASNRNSPLYLGILFAVSVLGPAFGFVLGSAVLRLYVDIDKLSAADIDLEFGDPRWVGAWWLGFLMAASFVGMVSIPYFFFPKEMPKEGSRDPEGGISTDKKLNELKSKQEDVTQGLSLLQFIKSFPCILLRTLRSSVYLLVVLAQVCMSALMSGLTVFIGKFLEQQFTVTASFANLLIGSIHVPGAVLGILIGGAIMRRFQMSLRGSAIMCFAAIFASICATTPLLFLGCSTQVVAGINDNQSTLNRTFGLELSCNRGCSCKDYAYNPVCTTDGVEFVSPCHAGCMSASFETDGKVVNYANCSCVSAQTLVKPGSCGSGCYKLLLPFMIFLTLAGFVATFCQTPSFILVLRSVKPEDKSLAIGIQFMLFRVLAWLPGPVLYGSAIDTTCIQWETKCSKKAACRYYNLDLFRVRYIGLQMLFQCSAFLLFLMAYYFLKKESLRREQQTKMTTTDPRFGEERKKLMEQESETKLQLESKA</sequence>
<dbReference type="GO" id="GO:0015125">
    <property type="term" value="F:bile acid transmembrane transporter activity"/>
    <property type="evidence" value="ECO:0007669"/>
    <property type="project" value="TreeGrafter"/>
</dbReference>
<keyword evidence="4 8" id="KW-0812">Transmembrane</keyword>
<dbReference type="STRING" id="137246.A0A401T3R3"/>
<evidence type="ECO:0000313" key="12">
    <source>
        <dbReference type="Proteomes" id="UP000287033"/>
    </source>
</evidence>
<dbReference type="PANTHER" id="PTHR11388">
    <property type="entry name" value="ORGANIC ANION TRANSPORTER"/>
    <property type="match status" value="1"/>
</dbReference>
<feature type="transmembrane region" description="Helical" evidence="8">
    <location>
        <begin position="334"/>
        <end position="358"/>
    </location>
</feature>
<feature type="compositionally biased region" description="Basic and acidic residues" evidence="9">
    <location>
        <begin position="617"/>
        <end position="640"/>
    </location>
</feature>
<feature type="transmembrane region" description="Helical" evidence="8">
    <location>
        <begin position="133"/>
        <end position="158"/>
    </location>
</feature>
<evidence type="ECO:0000256" key="3">
    <source>
        <dbReference type="ARBA" id="ARBA00022475"/>
    </source>
</evidence>
<feature type="region of interest" description="Disordered" evidence="9">
    <location>
        <begin position="608"/>
        <end position="640"/>
    </location>
</feature>
<evidence type="ECO:0000256" key="6">
    <source>
        <dbReference type="ARBA" id="ARBA00023136"/>
    </source>
</evidence>
<keyword evidence="3" id="KW-1003">Cell membrane</keyword>
<dbReference type="GO" id="GO:0043252">
    <property type="term" value="P:sodium-independent organic anion transport"/>
    <property type="evidence" value="ECO:0007669"/>
    <property type="project" value="TreeGrafter"/>
</dbReference>
<feature type="transmembrane region" description="Helical" evidence="8">
    <location>
        <begin position="485"/>
        <end position="510"/>
    </location>
</feature>
<feature type="region of interest" description="Disordered" evidence="9">
    <location>
        <begin position="1"/>
        <end position="26"/>
    </location>
</feature>
<dbReference type="PANTHER" id="PTHR11388:SF87">
    <property type="entry name" value="SOLUTE CARRIER ORGANIC ANION TRANSPORTER FAMILY MEMBER 2B1"/>
    <property type="match status" value="1"/>
</dbReference>
<evidence type="ECO:0000256" key="9">
    <source>
        <dbReference type="SAM" id="MobiDB-lite"/>
    </source>
</evidence>
<evidence type="ECO:0000256" key="5">
    <source>
        <dbReference type="ARBA" id="ARBA00022989"/>
    </source>
</evidence>
<comment type="subcellular location">
    <subcellularLocation>
        <location evidence="1 8">Cell membrane</location>
        <topology evidence="1 8">Multi-pass membrane protein</topology>
    </subcellularLocation>
</comment>
<feature type="transmembrane region" description="Helical" evidence="8">
    <location>
        <begin position="299"/>
        <end position="322"/>
    </location>
</feature>
<dbReference type="Gene3D" id="1.20.1250.20">
    <property type="entry name" value="MFS general substrate transporter like domains"/>
    <property type="match status" value="1"/>
</dbReference>
<keyword evidence="6 8" id="KW-0472">Membrane</keyword>
<dbReference type="SUPFAM" id="SSF103473">
    <property type="entry name" value="MFS general substrate transporter"/>
    <property type="match status" value="1"/>
</dbReference>
<comment type="caution">
    <text evidence="8">Lacks conserved residue(s) required for the propagation of feature annotation.</text>
</comment>
<dbReference type="InterPro" id="IPR036259">
    <property type="entry name" value="MFS_trans_sf"/>
</dbReference>
<evidence type="ECO:0000256" key="1">
    <source>
        <dbReference type="ARBA" id="ARBA00004651"/>
    </source>
</evidence>
<dbReference type="OrthoDB" id="5062115at2759"/>
<dbReference type="InterPro" id="IPR004156">
    <property type="entry name" value="OATP"/>
</dbReference>
<evidence type="ECO:0000256" key="8">
    <source>
        <dbReference type="RuleBase" id="RU362056"/>
    </source>
</evidence>
<gene>
    <name evidence="11" type="ORF">chiPu_0015794</name>
</gene>
<dbReference type="GO" id="GO:0016323">
    <property type="term" value="C:basolateral plasma membrane"/>
    <property type="evidence" value="ECO:0007669"/>
    <property type="project" value="TreeGrafter"/>
</dbReference>
<keyword evidence="7" id="KW-1015">Disulfide bond</keyword>
<feature type="transmembrane region" description="Helical" evidence="8">
    <location>
        <begin position="522"/>
        <end position="539"/>
    </location>
</feature>
<dbReference type="EMBL" id="BEZZ01000973">
    <property type="protein sequence ID" value="GCC37291.1"/>
    <property type="molecule type" value="Genomic_DNA"/>
</dbReference>
<name>A0A401T3R3_CHIPU</name>
<reference evidence="11 12" key="1">
    <citation type="journal article" date="2018" name="Nat. Ecol. Evol.">
        <title>Shark genomes provide insights into elasmobranch evolution and the origin of vertebrates.</title>
        <authorList>
            <person name="Hara Y"/>
            <person name="Yamaguchi K"/>
            <person name="Onimaru K"/>
            <person name="Kadota M"/>
            <person name="Koyanagi M"/>
            <person name="Keeley SD"/>
            <person name="Tatsumi K"/>
            <person name="Tanaka K"/>
            <person name="Motone F"/>
            <person name="Kageyama Y"/>
            <person name="Nozu R"/>
            <person name="Adachi N"/>
            <person name="Nishimura O"/>
            <person name="Nakagawa R"/>
            <person name="Tanegashima C"/>
            <person name="Kiyatake I"/>
            <person name="Matsumoto R"/>
            <person name="Murakumo K"/>
            <person name="Nishida K"/>
            <person name="Terakita A"/>
            <person name="Kuratani S"/>
            <person name="Sato K"/>
            <person name="Hyodo S Kuraku.S."/>
        </authorList>
    </citation>
    <scope>NUCLEOTIDE SEQUENCE [LARGE SCALE GENOMIC DNA]</scope>
</reference>
<dbReference type="Pfam" id="PF03137">
    <property type="entry name" value="OATP"/>
    <property type="match status" value="2"/>
</dbReference>
<keyword evidence="8" id="KW-0406">Ion transport</keyword>
<protein>
    <recommendedName>
        <fullName evidence="8">Solute carrier organic anion transporter family member</fullName>
    </recommendedName>
</protein>
<dbReference type="NCBIfam" id="TIGR00805">
    <property type="entry name" value="oat"/>
    <property type="match status" value="1"/>
</dbReference>
<dbReference type="InterPro" id="IPR002350">
    <property type="entry name" value="Kazal_dom"/>
</dbReference>